<dbReference type="RefSeq" id="WP_069635543.1">
    <property type="nucleotide sequence ID" value="NZ_JXKZ01000029.1"/>
</dbReference>
<keyword evidence="1" id="KW-0812">Transmembrane</keyword>
<gene>
    <name evidence="2" type="ORF">BCR23_09425</name>
</gene>
<evidence type="ECO:0000256" key="1">
    <source>
        <dbReference type="SAM" id="Phobius"/>
    </source>
</evidence>
<accession>A0A1E5GSJ6</accession>
<dbReference type="Proteomes" id="UP000094764">
    <property type="component" value="Unassembled WGS sequence"/>
</dbReference>
<dbReference type="OrthoDB" id="2191711at2"/>
<keyword evidence="1" id="KW-0472">Membrane</keyword>
<proteinExistence type="predicted"/>
<keyword evidence="3" id="KW-1185">Reference proteome</keyword>
<dbReference type="EMBL" id="MIKB01000015">
    <property type="protein sequence ID" value="OEG15674.1"/>
    <property type="molecule type" value="Genomic_DNA"/>
</dbReference>
<keyword evidence="1" id="KW-1133">Transmembrane helix</keyword>
<name>A0A1E5GSJ6_9ENTE</name>
<dbReference type="AlphaFoldDB" id="A0A1E5GSJ6"/>
<comment type="caution">
    <text evidence="2">The sequence shown here is derived from an EMBL/GenBank/DDBJ whole genome shotgun (WGS) entry which is preliminary data.</text>
</comment>
<dbReference type="STRING" id="903983.BCR23_09425"/>
<sequence>MNIKKICLVSITIIMIAVVYFIWNANRQKEVARNELPPLQIQGLIQEKWSNKFAIKLSEDVEDLTKGASIMVRFSDEVFDESNTLLKDSEIRLYIDSLRIGEHISIFYPMDRISNTKQIEISRISNIIRESTKDENEK</sequence>
<feature type="transmembrane region" description="Helical" evidence="1">
    <location>
        <begin position="7"/>
        <end position="23"/>
    </location>
</feature>
<protein>
    <submittedName>
        <fullName evidence="2">Uncharacterized protein</fullName>
    </submittedName>
</protein>
<organism evidence="2 3">
    <name type="scientific">Enterococcus quebecensis</name>
    <dbReference type="NCBI Taxonomy" id="903983"/>
    <lineage>
        <taxon>Bacteria</taxon>
        <taxon>Bacillati</taxon>
        <taxon>Bacillota</taxon>
        <taxon>Bacilli</taxon>
        <taxon>Lactobacillales</taxon>
        <taxon>Enterococcaceae</taxon>
        <taxon>Enterococcus</taxon>
    </lineage>
</organism>
<evidence type="ECO:0000313" key="2">
    <source>
        <dbReference type="EMBL" id="OEG15674.1"/>
    </source>
</evidence>
<evidence type="ECO:0000313" key="3">
    <source>
        <dbReference type="Proteomes" id="UP000094764"/>
    </source>
</evidence>
<reference evidence="3" key="1">
    <citation type="submission" date="2016-09" db="EMBL/GenBank/DDBJ databases">
        <authorList>
            <person name="Gulvik C.A."/>
        </authorList>
    </citation>
    <scope>NUCLEOTIDE SEQUENCE [LARGE SCALE GENOMIC DNA]</scope>
    <source>
        <strain evidence="3">LMG 26306</strain>
    </source>
</reference>